<comment type="similarity">
    <text evidence="2 6">Belongs to the phosphoglycerate mutase family. BPG-dependent PGAM subfamily.</text>
</comment>
<evidence type="ECO:0000313" key="12">
    <source>
        <dbReference type="EMBL" id="QHV62725.1"/>
    </source>
</evidence>
<dbReference type="NCBIfam" id="TIGR01258">
    <property type="entry name" value="pgm_1"/>
    <property type="match status" value="1"/>
</dbReference>
<evidence type="ECO:0000256" key="10">
    <source>
        <dbReference type="RuleBase" id="RU004512"/>
    </source>
</evidence>
<comment type="function">
    <text evidence="6 10">Catalyzes the interconversion of 2-phosphoglycerate and 3-phosphoglycerate.</text>
</comment>
<evidence type="ECO:0000313" key="11">
    <source>
        <dbReference type="EMBL" id="MCL6657732.1"/>
    </source>
</evidence>
<dbReference type="HAMAP" id="MF_01039">
    <property type="entry name" value="PGAM_GpmA"/>
    <property type="match status" value="1"/>
</dbReference>
<dbReference type="PROSITE" id="PS00175">
    <property type="entry name" value="PG_MUTASE"/>
    <property type="match status" value="1"/>
</dbReference>
<dbReference type="InterPro" id="IPR029033">
    <property type="entry name" value="His_PPase_superfam"/>
</dbReference>
<reference evidence="11 14" key="2">
    <citation type="submission" date="2022-03" db="EMBL/GenBank/DDBJ databases">
        <title>Taxonomic description of new species and reclassification of some bacterial strains.</title>
        <authorList>
            <person name="Ndongo S."/>
        </authorList>
    </citation>
    <scope>NUCLEOTIDE SEQUENCE [LARGE SCALE GENOMIC DNA]</scope>
    <source>
        <strain evidence="11 14">Marseille-P6666</strain>
    </source>
</reference>
<keyword evidence="5 6" id="KW-0413">Isomerase</keyword>
<evidence type="ECO:0000313" key="13">
    <source>
        <dbReference type="Proteomes" id="UP000642553"/>
    </source>
</evidence>
<proteinExistence type="inferred from homology"/>
<dbReference type="PIRSF" id="PIRSF000709">
    <property type="entry name" value="6PFK_2-Ptase"/>
    <property type="match status" value="1"/>
</dbReference>
<evidence type="ECO:0000256" key="4">
    <source>
        <dbReference type="ARBA" id="ARBA00023152"/>
    </source>
</evidence>
<dbReference type="AlphaFoldDB" id="A0AAE6T9Y2"/>
<feature type="binding site" evidence="6 8">
    <location>
        <position position="98"/>
    </location>
    <ligand>
        <name>substrate</name>
    </ligand>
</feature>
<dbReference type="GO" id="GO:0004619">
    <property type="term" value="F:phosphoglycerate mutase activity"/>
    <property type="evidence" value="ECO:0007669"/>
    <property type="project" value="UniProtKB-UniRule"/>
</dbReference>
<feature type="site" description="Transition state stabilizer" evidence="6 9">
    <location>
        <position position="182"/>
    </location>
</feature>
<dbReference type="CDD" id="cd07067">
    <property type="entry name" value="HP_PGM_like"/>
    <property type="match status" value="1"/>
</dbReference>
<dbReference type="EMBL" id="JAMGSI010000002">
    <property type="protein sequence ID" value="MCL6657732.1"/>
    <property type="molecule type" value="Genomic_DNA"/>
</dbReference>
<dbReference type="GeneID" id="84024292"/>
<feature type="binding site" evidence="6 8">
    <location>
        <begin position="114"/>
        <end position="115"/>
    </location>
    <ligand>
        <name>substrate</name>
    </ligand>
</feature>
<evidence type="ECO:0000256" key="8">
    <source>
        <dbReference type="PIRSR" id="PIRSR613078-2"/>
    </source>
</evidence>
<organism evidence="12 13">
    <name type="scientific">Akkermansia massiliensis</name>
    <dbReference type="NCBI Taxonomy" id="2927224"/>
    <lineage>
        <taxon>Bacteria</taxon>
        <taxon>Pseudomonadati</taxon>
        <taxon>Verrucomicrobiota</taxon>
        <taxon>Verrucomicrobiia</taxon>
        <taxon>Verrucomicrobiales</taxon>
        <taxon>Akkermansiaceae</taxon>
        <taxon>Akkermansia</taxon>
    </lineage>
</organism>
<dbReference type="SUPFAM" id="SSF53254">
    <property type="entry name" value="Phosphoglycerate mutase-like"/>
    <property type="match status" value="1"/>
</dbReference>
<evidence type="ECO:0000256" key="2">
    <source>
        <dbReference type="ARBA" id="ARBA00006717"/>
    </source>
</evidence>
<gene>
    <name evidence="6 11" type="primary">gpmA</name>
    <name evidence="12" type="ORF">DMI76_04770</name>
    <name evidence="11" type="ORF">M8N44_10470</name>
</gene>
<name>A0AAE6T9Y2_9BACT</name>
<dbReference type="InterPro" id="IPR005952">
    <property type="entry name" value="Phosphogly_mut1"/>
</dbReference>
<reference evidence="12" key="1">
    <citation type="submission" date="2018-05" db="EMBL/GenBank/DDBJ databases">
        <title>Complete genome sequnece of Akkermansia muciniphila EB-AMDK-40.</title>
        <authorList>
            <person name="Nam Y.-D."/>
            <person name="Chung W.-H."/>
            <person name="Park Y.S."/>
            <person name="Kang J."/>
        </authorList>
    </citation>
    <scope>NUCLEOTIDE SEQUENCE</scope>
    <source>
        <strain evidence="12">EB-AMDK-40</strain>
    </source>
</reference>
<dbReference type="FunFam" id="3.40.50.1240:FF:000003">
    <property type="entry name" value="2,3-bisphosphoglycerate-dependent phosphoglycerate mutase"/>
    <property type="match status" value="1"/>
</dbReference>
<evidence type="ECO:0000256" key="7">
    <source>
        <dbReference type="PIRSR" id="PIRSR613078-1"/>
    </source>
</evidence>
<dbReference type="GO" id="GO:0006094">
    <property type="term" value="P:gluconeogenesis"/>
    <property type="evidence" value="ECO:0007669"/>
    <property type="project" value="UniProtKB-UniRule"/>
</dbReference>
<keyword evidence="3 6" id="KW-0312">Gluconeogenesis</keyword>
<evidence type="ECO:0000256" key="9">
    <source>
        <dbReference type="PIRSR" id="PIRSR613078-3"/>
    </source>
</evidence>
<evidence type="ECO:0000256" key="5">
    <source>
        <dbReference type="ARBA" id="ARBA00023235"/>
    </source>
</evidence>
<feature type="binding site" evidence="6 8">
    <location>
        <position position="60"/>
    </location>
    <ligand>
        <name>substrate</name>
    </ligand>
</feature>
<protein>
    <recommendedName>
        <fullName evidence="6 10">2,3-bisphosphoglycerate-dependent phosphoglycerate mutase</fullName>
        <shortName evidence="6">BPG-dependent PGAM</shortName>
        <shortName evidence="6">PGAM</shortName>
        <shortName evidence="6">Phosphoglyceromutase</shortName>
        <shortName evidence="6">dPGM</shortName>
        <ecNumber evidence="6 10">5.4.2.11</ecNumber>
    </recommendedName>
</protein>
<evidence type="ECO:0000256" key="6">
    <source>
        <dbReference type="HAMAP-Rule" id="MF_01039"/>
    </source>
</evidence>
<dbReference type="Proteomes" id="UP000642553">
    <property type="component" value="Chromosome"/>
</dbReference>
<dbReference type="Proteomes" id="UP001202031">
    <property type="component" value="Unassembled WGS sequence"/>
</dbReference>
<feature type="active site" description="Proton donor/acceptor" evidence="6 7">
    <location>
        <position position="87"/>
    </location>
</feature>
<evidence type="ECO:0000313" key="14">
    <source>
        <dbReference type="Proteomes" id="UP001202031"/>
    </source>
</evidence>
<dbReference type="PANTHER" id="PTHR11931">
    <property type="entry name" value="PHOSPHOGLYCERATE MUTASE"/>
    <property type="match status" value="1"/>
</dbReference>
<evidence type="ECO:0000256" key="1">
    <source>
        <dbReference type="ARBA" id="ARBA00000380"/>
    </source>
</evidence>
<dbReference type="GO" id="GO:0006096">
    <property type="term" value="P:glycolytic process"/>
    <property type="evidence" value="ECO:0007669"/>
    <property type="project" value="UniProtKB-UniRule"/>
</dbReference>
<dbReference type="EC" id="5.4.2.11" evidence="6 10"/>
<dbReference type="Gene3D" id="3.40.50.1240">
    <property type="entry name" value="Phosphoglycerate mutase-like"/>
    <property type="match status" value="1"/>
</dbReference>
<feature type="binding site" evidence="6 8">
    <location>
        <begin position="21"/>
        <end position="22"/>
    </location>
    <ligand>
        <name>substrate</name>
    </ligand>
</feature>
<sequence length="254" mass="29147">MKTIVLLRHGESTWNRENRFTGWTDVDLTELGIEEANHAGDLLKDKGMAFDQAYTSYLKRAVKTLNCVLDRLDQDWLPVAKSWRLNEKHYGMLQGLNKSETAQKYGDEQVLIWRRSYDVAPPPLAEDDPANPKWDPRYKGVPDNELPRTESLKEAIDRMMPYWEGTILPSLRTLDNILIVAHGNTLRGMIKYLKNIPNDQLLSLNLPTAIPYVFEFDDSLNLEKDYFLGDPEEIRKRMEAVASQGSAKKKPPTA</sequence>
<feature type="binding site" evidence="6 8">
    <location>
        <begin position="183"/>
        <end position="184"/>
    </location>
    <ligand>
        <name>substrate</name>
    </ligand>
</feature>
<comment type="catalytic activity">
    <reaction evidence="1 6 10">
        <text>(2R)-2-phosphoglycerate = (2R)-3-phosphoglycerate</text>
        <dbReference type="Rhea" id="RHEA:15901"/>
        <dbReference type="ChEBI" id="CHEBI:58272"/>
        <dbReference type="ChEBI" id="CHEBI:58289"/>
        <dbReference type="EC" id="5.4.2.11"/>
    </reaction>
</comment>
<feature type="binding site" evidence="6 8">
    <location>
        <begin position="87"/>
        <end position="90"/>
    </location>
    <ligand>
        <name>substrate</name>
    </ligand>
</feature>
<keyword evidence="4 6" id="KW-0324">Glycolysis</keyword>
<dbReference type="RefSeq" id="WP_102721613.1">
    <property type="nucleotide sequence ID" value="NZ_CP029701.1"/>
</dbReference>
<dbReference type="SMART" id="SM00855">
    <property type="entry name" value="PGAM"/>
    <property type="match status" value="1"/>
</dbReference>
<feature type="active site" description="Tele-phosphohistidine intermediate" evidence="6 7">
    <location>
        <position position="9"/>
    </location>
</feature>
<dbReference type="Pfam" id="PF00300">
    <property type="entry name" value="His_Phos_1"/>
    <property type="match status" value="2"/>
</dbReference>
<feature type="binding site" evidence="6 8">
    <location>
        <begin position="8"/>
        <end position="15"/>
    </location>
    <ligand>
        <name>substrate</name>
    </ligand>
</feature>
<dbReference type="InterPro" id="IPR001345">
    <property type="entry name" value="PG/BPGM_mutase_AS"/>
</dbReference>
<dbReference type="InterPro" id="IPR013078">
    <property type="entry name" value="His_Pase_superF_clade-1"/>
</dbReference>
<evidence type="ECO:0000256" key="3">
    <source>
        <dbReference type="ARBA" id="ARBA00022432"/>
    </source>
</evidence>
<comment type="pathway">
    <text evidence="6 10">Carbohydrate degradation; glycolysis; pyruvate from D-glyceraldehyde 3-phosphate: step 3/5.</text>
</comment>
<dbReference type="NCBIfam" id="NF010713">
    <property type="entry name" value="PRK14115.1"/>
    <property type="match status" value="1"/>
</dbReference>
<keyword evidence="14" id="KW-1185">Reference proteome</keyword>
<accession>A0AAE6T9Y2</accession>
<dbReference type="EMBL" id="CP029701">
    <property type="protein sequence ID" value="QHV62725.1"/>
    <property type="molecule type" value="Genomic_DNA"/>
</dbReference>